<protein>
    <submittedName>
        <fullName evidence="1">Uncharacterized protein</fullName>
    </submittedName>
</protein>
<gene>
    <name evidence="1" type="ORF">CEXT_584671</name>
</gene>
<reference evidence="1 2" key="1">
    <citation type="submission" date="2021-06" db="EMBL/GenBank/DDBJ databases">
        <title>Caerostris extrusa draft genome.</title>
        <authorList>
            <person name="Kono N."/>
            <person name="Arakawa K."/>
        </authorList>
    </citation>
    <scope>NUCLEOTIDE SEQUENCE [LARGE SCALE GENOMIC DNA]</scope>
</reference>
<dbReference type="AlphaFoldDB" id="A0AAV4U716"/>
<comment type="caution">
    <text evidence="1">The sequence shown here is derived from an EMBL/GenBank/DDBJ whole genome shotgun (WGS) entry which is preliminary data.</text>
</comment>
<dbReference type="EMBL" id="BPLR01012374">
    <property type="protein sequence ID" value="GIY53557.1"/>
    <property type="molecule type" value="Genomic_DNA"/>
</dbReference>
<name>A0AAV4U716_CAEEX</name>
<accession>A0AAV4U716</accession>
<proteinExistence type="predicted"/>
<keyword evidence="2" id="KW-1185">Reference proteome</keyword>
<organism evidence="1 2">
    <name type="scientific">Caerostris extrusa</name>
    <name type="common">Bark spider</name>
    <name type="synonym">Caerostris bankana</name>
    <dbReference type="NCBI Taxonomy" id="172846"/>
    <lineage>
        <taxon>Eukaryota</taxon>
        <taxon>Metazoa</taxon>
        <taxon>Ecdysozoa</taxon>
        <taxon>Arthropoda</taxon>
        <taxon>Chelicerata</taxon>
        <taxon>Arachnida</taxon>
        <taxon>Araneae</taxon>
        <taxon>Araneomorphae</taxon>
        <taxon>Entelegynae</taxon>
        <taxon>Araneoidea</taxon>
        <taxon>Araneidae</taxon>
        <taxon>Caerostris</taxon>
    </lineage>
</organism>
<evidence type="ECO:0000313" key="2">
    <source>
        <dbReference type="Proteomes" id="UP001054945"/>
    </source>
</evidence>
<evidence type="ECO:0000313" key="1">
    <source>
        <dbReference type="EMBL" id="GIY53557.1"/>
    </source>
</evidence>
<sequence length="117" mass="13776">MWIAFGNNPDPLHSVTESRKILRKNVLGLNKTLQRISLWCDLWKLFNFGRKENEKWLLWFPLCAAACLERNVICNSYSKGECCPTTRLLMTALDEWQPNRLSLKTPRGRETDEYCLR</sequence>
<dbReference type="Proteomes" id="UP001054945">
    <property type="component" value="Unassembled WGS sequence"/>
</dbReference>